<proteinExistence type="predicted"/>
<dbReference type="WBParaSite" id="Gr19_v10_g2929.t1">
    <property type="protein sequence ID" value="Gr19_v10_g2929.t1"/>
    <property type="gene ID" value="Gr19_v10_g2929"/>
</dbReference>
<reference evidence="2" key="1">
    <citation type="submission" date="2022-11" db="UniProtKB">
        <authorList>
            <consortium name="WormBaseParasite"/>
        </authorList>
    </citation>
    <scope>IDENTIFICATION</scope>
</reference>
<evidence type="ECO:0000313" key="2">
    <source>
        <dbReference type="WBParaSite" id="Gr19_v10_g2929.t1"/>
    </source>
</evidence>
<sequence>MSRTSLPPSGARQTVLPPLFLKIVKSEESSVGTIFGGKDRDGWKSSEVNWPNELTFNLTPAEDAEADYTPSTRTREELETGIFVATEAKRQIPQKKQADSKRPEPVVGSCRSRLDAQRIPPQLLGVLPVRFQPAEHSNPYILMPKGSEIRPKDPTTRSCRRMASHSFNRPVMPPLPAERVFRHAPFESTGVDYLGPTTARMVAGQPIKLINIGKNEAIRHLLRVRVLLDDDDQRAAAEGASSASSAVVYAI</sequence>
<name>A0A914HMR6_GLORO</name>
<dbReference type="Proteomes" id="UP000887572">
    <property type="component" value="Unplaced"/>
</dbReference>
<accession>A0A914HMR6</accession>
<evidence type="ECO:0000313" key="1">
    <source>
        <dbReference type="Proteomes" id="UP000887572"/>
    </source>
</evidence>
<keyword evidence="1" id="KW-1185">Reference proteome</keyword>
<protein>
    <submittedName>
        <fullName evidence="2">Uncharacterized protein</fullName>
    </submittedName>
</protein>
<dbReference type="AlphaFoldDB" id="A0A914HMR6"/>
<organism evidence="1 2">
    <name type="scientific">Globodera rostochiensis</name>
    <name type="common">Golden nematode worm</name>
    <name type="synonym">Heterodera rostochiensis</name>
    <dbReference type="NCBI Taxonomy" id="31243"/>
    <lineage>
        <taxon>Eukaryota</taxon>
        <taxon>Metazoa</taxon>
        <taxon>Ecdysozoa</taxon>
        <taxon>Nematoda</taxon>
        <taxon>Chromadorea</taxon>
        <taxon>Rhabditida</taxon>
        <taxon>Tylenchina</taxon>
        <taxon>Tylenchomorpha</taxon>
        <taxon>Tylenchoidea</taxon>
        <taxon>Heteroderidae</taxon>
        <taxon>Heteroderinae</taxon>
        <taxon>Globodera</taxon>
    </lineage>
</organism>